<evidence type="ECO:0008006" key="3">
    <source>
        <dbReference type="Google" id="ProtNLM"/>
    </source>
</evidence>
<protein>
    <recommendedName>
        <fullName evidence="3">LLM class flavin-dependent oxidoreductase</fullName>
    </recommendedName>
</protein>
<gene>
    <name evidence="1" type="ORF">SAMN05216274_10190</name>
</gene>
<accession>A0ABY1E8Z5</accession>
<reference evidence="1 2" key="1">
    <citation type="submission" date="2016-10" db="EMBL/GenBank/DDBJ databases">
        <authorList>
            <person name="Varghese N."/>
            <person name="Submissions S."/>
        </authorList>
    </citation>
    <scope>NUCLEOTIDE SEQUENCE [LARGE SCALE GENOMIC DNA]</scope>
    <source>
        <strain evidence="1 2">GMCC 1.11211</strain>
    </source>
</reference>
<sequence>MRFGLLVPQGWRHDLVGIEPAEQWATMSGLATHADAGAWESIWV</sequence>
<evidence type="ECO:0000313" key="1">
    <source>
        <dbReference type="EMBL" id="SFH15762.1"/>
    </source>
</evidence>
<name>A0ABY1E8Z5_9MICO</name>
<evidence type="ECO:0000313" key="2">
    <source>
        <dbReference type="Proteomes" id="UP000199681"/>
    </source>
</evidence>
<proteinExistence type="predicted"/>
<keyword evidence="2" id="KW-1185">Reference proteome</keyword>
<organism evidence="1 2">
    <name type="scientific">Cryobacterium levicorallinum</name>
    <dbReference type="NCBI Taxonomy" id="995038"/>
    <lineage>
        <taxon>Bacteria</taxon>
        <taxon>Bacillati</taxon>
        <taxon>Actinomycetota</taxon>
        <taxon>Actinomycetes</taxon>
        <taxon>Micrococcales</taxon>
        <taxon>Microbacteriaceae</taxon>
        <taxon>Cryobacterium</taxon>
    </lineage>
</organism>
<dbReference type="Proteomes" id="UP000199681">
    <property type="component" value="Unassembled WGS sequence"/>
</dbReference>
<comment type="caution">
    <text evidence="1">The sequence shown here is derived from an EMBL/GenBank/DDBJ whole genome shotgun (WGS) entry which is preliminary data.</text>
</comment>
<dbReference type="EMBL" id="FOPW01000001">
    <property type="protein sequence ID" value="SFH15762.1"/>
    <property type="molecule type" value="Genomic_DNA"/>
</dbReference>